<gene>
    <name evidence="9" type="ORF">JXQ802_LOCUS19846</name>
    <name evidence="8" type="ORF">PYM288_LOCUS15039</name>
</gene>
<dbReference type="InterPro" id="IPR017948">
    <property type="entry name" value="TGFb_CS"/>
</dbReference>
<dbReference type="PROSITE" id="PS00250">
    <property type="entry name" value="TGF_BETA_1"/>
    <property type="match status" value="1"/>
</dbReference>
<keyword evidence="11" id="KW-1185">Reference proteome</keyword>
<dbReference type="EMBL" id="CAJNOL010000554">
    <property type="protein sequence ID" value="CAF1114011.1"/>
    <property type="molecule type" value="Genomic_DNA"/>
</dbReference>
<dbReference type="CDD" id="cd13756">
    <property type="entry name" value="TGF_beta_BMPs_GDFs"/>
    <property type="match status" value="1"/>
</dbReference>
<dbReference type="PANTHER" id="PTHR11848">
    <property type="entry name" value="TGF-BETA FAMILY"/>
    <property type="match status" value="1"/>
</dbReference>
<organism evidence="8 10">
    <name type="scientific">Rotaria sordida</name>
    <dbReference type="NCBI Taxonomy" id="392033"/>
    <lineage>
        <taxon>Eukaryota</taxon>
        <taxon>Metazoa</taxon>
        <taxon>Spiralia</taxon>
        <taxon>Gnathifera</taxon>
        <taxon>Rotifera</taxon>
        <taxon>Eurotatoria</taxon>
        <taxon>Bdelloidea</taxon>
        <taxon>Philodinida</taxon>
        <taxon>Philodinidae</taxon>
        <taxon>Rotaria</taxon>
    </lineage>
</organism>
<dbReference type="GO" id="GO:0005125">
    <property type="term" value="F:cytokine activity"/>
    <property type="evidence" value="ECO:0007669"/>
    <property type="project" value="TreeGrafter"/>
</dbReference>
<dbReference type="EMBL" id="CAJNOH010000349">
    <property type="protein sequence ID" value="CAF1009691.1"/>
    <property type="molecule type" value="Genomic_DNA"/>
</dbReference>
<evidence type="ECO:0000256" key="6">
    <source>
        <dbReference type="RuleBase" id="RU000354"/>
    </source>
</evidence>
<comment type="similarity">
    <text evidence="2 6">Belongs to the TGF-beta family.</text>
</comment>
<evidence type="ECO:0000256" key="5">
    <source>
        <dbReference type="ARBA" id="ARBA00023157"/>
    </source>
</evidence>
<evidence type="ECO:0000256" key="1">
    <source>
        <dbReference type="ARBA" id="ARBA00004613"/>
    </source>
</evidence>
<dbReference type="PANTHER" id="PTHR11848:SF302">
    <property type="entry name" value="TGF-BETA FAMILY PROFILE DOMAIN-CONTAINING PROTEIN"/>
    <property type="match status" value="1"/>
</dbReference>
<dbReference type="InterPro" id="IPR015615">
    <property type="entry name" value="TGF-beta-rel"/>
</dbReference>
<dbReference type="Gene3D" id="2.10.90.10">
    <property type="entry name" value="Cystine-knot cytokines"/>
    <property type="match status" value="1"/>
</dbReference>
<dbReference type="Proteomes" id="UP000663854">
    <property type="component" value="Unassembled WGS sequence"/>
</dbReference>
<evidence type="ECO:0000259" key="7">
    <source>
        <dbReference type="PROSITE" id="PS51362"/>
    </source>
</evidence>
<evidence type="ECO:0000313" key="9">
    <source>
        <dbReference type="EMBL" id="CAF1114011.1"/>
    </source>
</evidence>
<comment type="caution">
    <text evidence="8">The sequence shown here is derived from an EMBL/GenBank/DDBJ whole genome shotgun (WGS) entry which is preliminary data.</text>
</comment>
<dbReference type="AlphaFoldDB" id="A0A814HGC4"/>
<evidence type="ECO:0000313" key="10">
    <source>
        <dbReference type="Proteomes" id="UP000663854"/>
    </source>
</evidence>
<evidence type="ECO:0000256" key="2">
    <source>
        <dbReference type="ARBA" id="ARBA00006656"/>
    </source>
</evidence>
<dbReference type="InterPro" id="IPR029034">
    <property type="entry name" value="Cystine-knot_cytokine"/>
</dbReference>
<keyword evidence="5" id="KW-1015">Disulfide bond</keyword>
<dbReference type="Proteomes" id="UP000663870">
    <property type="component" value="Unassembled WGS sequence"/>
</dbReference>
<dbReference type="SUPFAM" id="SSF57501">
    <property type="entry name" value="Cystine-knot cytokines"/>
    <property type="match status" value="1"/>
</dbReference>
<feature type="domain" description="TGF-beta family profile" evidence="7">
    <location>
        <begin position="199"/>
        <end position="314"/>
    </location>
</feature>
<dbReference type="Pfam" id="PF00019">
    <property type="entry name" value="TGF_beta"/>
    <property type="match status" value="1"/>
</dbReference>
<dbReference type="InterPro" id="IPR001839">
    <property type="entry name" value="TGF-b_C"/>
</dbReference>
<dbReference type="GO" id="GO:0008083">
    <property type="term" value="F:growth factor activity"/>
    <property type="evidence" value="ECO:0007669"/>
    <property type="project" value="UniProtKB-KW"/>
</dbReference>
<protein>
    <recommendedName>
        <fullName evidence="7">TGF-beta family profile domain-containing protein</fullName>
    </recommendedName>
</protein>
<evidence type="ECO:0000256" key="4">
    <source>
        <dbReference type="ARBA" id="ARBA00023030"/>
    </source>
</evidence>
<sequence length="314" mass="36913">MSNSSYRNFILRQYFIDLLNISHTSLVRSMTYNHHIVSRSIQIKNTRRKRLSDDTPSYSPMFTLQSSNCFMINNQVHSTFIWSHSIEFLASIELIYHIDSIETKTLSIPLYIKFKHSQTLIEFFTIDTYLQFDLNRDFYFINIYQYILQINNQSLIIETIINNETCQTSHTYMIISSTNIRIKSNQTLKLNSIFSFDLQQLKQTQTNSLLSMCKMKTIQIKFEDLGLAYLIIRPKEYKFTYCDGSCSYLTLQQQSQTSMHALFQSIIKRKKPNIPQPTCVPSQFADDNFLLRQMDGSIEIYPIKDVIVKQCTCL</sequence>
<keyword evidence="3" id="KW-0964">Secreted</keyword>
<proteinExistence type="inferred from homology"/>
<accession>A0A814HGC4</accession>
<name>A0A814HGC4_9BILA</name>
<dbReference type="GO" id="GO:0005615">
    <property type="term" value="C:extracellular space"/>
    <property type="evidence" value="ECO:0007669"/>
    <property type="project" value="TreeGrafter"/>
</dbReference>
<dbReference type="SMART" id="SM00204">
    <property type="entry name" value="TGFB"/>
    <property type="match status" value="1"/>
</dbReference>
<comment type="subcellular location">
    <subcellularLocation>
        <location evidence="1">Secreted</location>
    </subcellularLocation>
</comment>
<keyword evidence="4 6" id="KW-0339">Growth factor</keyword>
<evidence type="ECO:0000256" key="3">
    <source>
        <dbReference type="ARBA" id="ARBA00022525"/>
    </source>
</evidence>
<dbReference type="PROSITE" id="PS51362">
    <property type="entry name" value="TGF_BETA_2"/>
    <property type="match status" value="1"/>
</dbReference>
<evidence type="ECO:0000313" key="11">
    <source>
        <dbReference type="Proteomes" id="UP000663870"/>
    </source>
</evidence>
<reference evidence="8" key="1">
    <citation type="submission" date="2021-02" db="EMBL/GenBank/DDBJ databases">
        <authorList>
            <person name="Nowell W R."/>
        </authorList>
    </citation>
    <scope>NUCLEOTIDE SEQUENCE</scope>
</reference>
<evidence type="ECO:0000313" key="8">
    <source>
        <dbReference type="EMBL" id="CAF1009691.1"/>
    </source>
</evidence>